<dbReference type="SMART" id="SM00240">
    <property type="entry name" value="FHA"/>
    <property type="match status" value="2"/>
</dbReference>
<evidence type="ECO:0000313" key="4">
    <source>
        <dbReference type="Proteomes" id="UP000253562"/>
    </source>
</evidence>
<organism evidence="3 4">
    <name type="scientific">Bremerella cremea</name>
    <dbReference type="NCBI Taxonomy" id="1031537"/>
    <lineage>
        <taxon>Bacteria</taxon>
        <taxon>Pseudomonadati</taxon>
        <taxon>Planctomycetota</taxon>
        <taxon>Planctomycetia</taxon>
        <taxon>Pirellulales</taxon>
        <taxon>Pirellulaceae</taxon>
        <taxon>Bremerella</taxon>
    </lineage>
</organism>
<feature type="domain" description="FHA" evidence="2">
    <location>
        <begin position="74"/>
        <end position="127"/>
    </location>
</feature>
<proteinExistence type="predicted"/>
<dbReference type="Proteomes" id="UP000253562">
    <property type="component" value="Unassembled WGS sequence"/>
</dbReference>
<reference evidence="3 4" key="1">
    <citation type="submission" date="2018-07" db="EMBL/GenBank/DDBJ databases">
        <title>Comparative genomes isolates from brazilian mangrove.</title>
        <authorList>
            <person name="De Araujo J.E."/>
            <person name="Taketani R.G."/>
            <person name="Silva M.C.P."/>
            <person name="Lourenco M.V."/>
            <person name="Oliveira V.M."/>
            <person name="Andreote F.D."/>
        </authorList>
    </citation>
    <scope>NUCLEOTIDE SEQUENCE [LARGE SCALE GENOMIC DNA]</scope>
    <source>
        <strain evidence="3 4">HEX PRIS-MGV</strain>
    </source>
</reference>
<dbReference type="InterPro" id="IPR000253">
    <property type="entry name" value="FHA_dom"/>
</dbReference>
<feature type="domain" description="FHA" evidence="2">
    <location>
        <begin position="197"/>
        <end position="248"/>
    </location>
</feature>
<dbReference type="PROSITE" id="PS50006">
    <property type="entry name" value="FHA_DOMAIN"/>
    <property type="match status" value="2"/>
</dbReference>
<feature type="region of interest" description="Disordered" evidence="1">
    <location>
        <begin position="1"/>
        <end position="47"/>
    </location>
</feature>
<dbReference type="AlphaFoldDB" id="A0A368KYF0"/>
<dbReference type="SUPFAM" id="SSF49879">
    <property type="entry name" value="SMAD/FHA domain"/>
    <property type="match status" value="2"/>
</dbReference>
<gene>
    <name evidence="3" type="ORF">DTL42_06765</name>
</gene>
<evidence type="ECO:0000313" key="3">
    <source>
        <dbReference type="EMBL" id="RCS54817.1"/>
    </source>
</evidence>
<dbReference type="CDD" id="cd00060">
    <property type="entry name" value="FHA"/>
    <property type="match status" value="1"/>
</dbReference>
<accession>A0A368KYF0</accession>
<evidence type="ECO:0000256" key="1">
    <source>
        <dbReference type="SAM" id="MobiDB-lite"/>
    </source>
</evidence>
<dbReference type="Gene3D" id="2.60.200.20">
    <property type="match status" value="2"/>
</dbReference>
<dbReference type="EMBL" id="QPEX01000010">
    <property type="protein sequence ID" value="RCS54817.1"/>
    <property type="molecule type" value="Genomic_DNA"/>
</dbReference>
<dbReference type="InterPro" id="IPR008984">
    <property type="entry name" value="SMAD_FHA_dom_sf"/>
</dbReference>
<comment type="caution">
    <text evidence="3">The sequence shown here is derived from an EMBL/GenBank/DDBJ whole genome shotgun (WGS) entry which is preliminary data.</text>
</comment>
<dbReference type="Pfam" id="PF00498">
    <property type="entry name" value="FHA"/>
    <property type="match status" value="2"/>
</dbReference>
<evidence type="ECO:0000259" key="2">
    <source>
        <dbReference type="PROSITE" id="PS50006"/>
    </source>
</evidence>
<protein>
    <submittedName>
        <fullName evidence="3">FHA domain-containing protein</fullName>
    </submittedName>
</protein>
<name>A0A368KYF0_9BACT</name>
<sequence length="271" mass="30289">MPSMSDLQDRHTLLESNDDSASVPARTSKRSQNQTHPPDAELFRPTQRPPVSILTVCDDGKRSGETLRLRDNVFQIGRTEGDLCLSHDELISSRHVSITREFVDNQHRLKIADLQSRNGLFFKIVKSRLEDQVEVIIGAGKYRFELPPGVPSQASPPEITSGGTVSLESATDVQAPAWVELLPGGKTSTTLLVEPEYWIGRGKTCRIRRENDAFASRKHALLLRSESGRWSIKNNKSVNGVWLRMPQATLAPGQHCEFRIGEQLFHLKFGA</sequence>